<dbReference type="GO" id="GO:0045454">
    <property type="term" value="P:cell redox homeostasis"/>
    <property type="evidence" value="ECO:0007669"/>
    <property type="project" value="TreeGrafter"/>
</dbReference>
<evidence type="ECO:0000313" key="3">
    <source>
        <dbReference type="EMBL" id="RGV30005.1"/>
    </source>
</evidence>
<evidence type="ECO:0000313" key="4">
    <source>
        <dbReference type="Proteomes" id="UP000283426"/>
    </source>
</evidence>
<dbReference type="InterPro" id="IPR017937">
    <property type="entry name" value="Thioredoxin_CS"/>
</dbReference>
<name>A0A412WRT0_9BACT</name>
<keyword evidence="1" id="KW-0676">Redox-active center</keyword>
<gene>
    <name evidence="3" type="ORF">DWW24_02490</name>
</gene>
<dbReference type="PROSITE" id="PS00194">
    <property type="entry name" value="THIOREDOXIN_1"/>
    <property type="match status" value="1"/>
</dbReference>
<sequence>MGLLINLKEDFMKKLMLAFVLLLGVVVSVKAQSIYGDKVKTDVKMKYIYSFEEALKKAREVNKPIFVNCFADWAVPCHGMNQLVFSDQQFADWMDRHFVNLFIDITTNEGRPLATKYNTLQMAHYIVLDQDGNLIYRIVGGHQLPEFQELLAKALDPKTTLPEMNRRYEKGERNLKFLRAYADVLNTASEDEKAKKVIEDIFARLKDKQLPKEENWKYFMQKIRTNEDELFKKLITRKAEFVKNIGQEKVDRFISGIYFAKLFPYACGTTPYDGNLMVDLALELHKCNLPDTNGVFALYNITKYRGEKKYDKMIEAMRAGIPGCHKELAMNLDVCLGDIKGLPNQERDLLIGYLKERSKDLQRPPLSYYEQAISNLENREGVQFQDLIYEEALKKAGKEGKMVFMDCYTVWCGPCKMMNERVFTQKVVGDYFKKHFIPLKVDMEKGEGIALRKKFDVNAFPTMFILDAEGNIVGKLQGARDTDIFLKELKEILGDE</sequence>
<dbReference type="Gene3D" id="3.40.30.10">
    <property type="entry name" value="Glutaredoxin"/>
    <property type="match status" value="2"/>
</dbReference>
<dbReference type="InterPro" id="IPR013766">
    <property type="entry name" value="Thioredoxin_domain"/>
</dbReference>
<dbReference type="Pfam" id="PF13899">
    <property type="entry name" value="Thioredoxin_7"/>
    <property type="match status" value="2"/>
</dbReference>
<dbReference type="Proteomes" id="UP000283426">
    <property type="component" value="Unassembled WGS sequence"/>
</dbReference>
<feature type="domain" description="Thioredoxin" evidence="2">
    <location>
        <begin position="20"/>
        <end position="156"/>
    </location>
</feature>
<proteinExistence type="predicted"/>
<dbReference type="AlphaFoldDB" id="A0A412WRT0"/>
<organism evidence="3 4">
    <name type="scientific">Odoribacter splanchnicus</name>
    <dbReference type="NCBI Taxonomy" id="28118"/>
    <lineage>
        <taxon>Bacteria</taxon>
        <taxon>Pseudomonadati</taxon>
        <taxon>Bacteroidota</taxon>
        <taxon>Bacteroidia</taxon>
        <taxon>Bacteroidales</taxon>
        <taxon>Odoribacteraceae</taxon>
        <taxon>Odoribacter</taxon>
    </lineage>
</organism>
<evidence type="ECO:0000259" key="2">
    <source>
        <dbReference type="PROSITE" id="PS51352"/>
    </source>
</evidence>
<dbReference type="PANTHER" id="PTHR32234:SF0">
    <property type="entry name" value="THIOL:DISULFIDE INTERCHANGE PROTEIN DSBD"/>
    <property type="match status" value="1"/>
</dbReference>
<feature type="domain" description="Thioredoxin" evidence="2">
    <location>
        <begin position="364"/>
        <end position="494"/>
    </location>
</feature>
<dbReference type="EMBL" id="QRYW01000004">
    <property type="protein sequence ID" value="RGV30005.1"/>
    <property type="molecule type" value="Genomic_DNA"/>
</dbReference>
<dbReference type="SUPFAM" id="SSF52833">
    <property type="entry name" value="Thioredoxin-like"/>
    <property type="match status" value="2"/>
</dbReference>
<accession>A0A412WRT0</accession>
<evidence type="ECO:0000256" key="1">
    <source>
        <dbReference type="ARBA" id="ARBA00023284"/>
    </source>
</evidence>
<dbReference type="InterPro" id="IPR036249">
    <property type="entry name" value="Thioredoxin-like_sf"/>
</dbReference>
<reference evidence="3 4" key="1">
    <citation type="submission" date="2018-08" db="EMBL/GenBank/DDBJ databases">
        <title>A genome reference for cultivated species of the human gut microbiota.</title>
        <authorList>
            <person name="Zou Y."/>
            <person name="Xue W."/>
            <person name="Luo G."/>
        </authorList>
    </citation>
    <scope>NUCLEOTIDE SEQUENCE [LARGE SCALE GENOMIC DNA]</scope>
    <source>
        <strain evidence="3 4">AF14-6AC</strain>
    </source>
</reference>
<dbReference type="PROSITE" id="PS51352">
    <property type="entry name" value="THIOREDOXIN_2"/>
    <property type="match status" value="2"/>
</dbReference>
<dbReference type="GO" id="GO:0015035">
    <property type="term" value="F:protein-disulfide reductase activity"/>
    <property type="evidence" value="ECO:0007669"/>
    <property type="project" value="TreeGrafter"/>
</dbReference>
<dbReference type="PANTHER" id="PTHR32234">
    <property type="entry name" value="THIOL:DISULFIDE INTERCHANGE PROTEIN DSBD"/>
    <property type="match status" value="1"/>
</dbReference>
<comment type="caution">
    <text evidence="3">The sequence shown here is derived from an EMBL/GenBank/DDBJ whole genome shotgun (WGS) entry which is preliminary data.</text>
</comment>
<protein>
    <submittedName>
        <fullName evidence="3">DUF255 domain-containing protein</fullName>
    </submittedName>
</protein>